<dbReference type="GO" id="GO:0003700">
    <property type="term" value="F:DNA-binding transcription factor activity"/>
    <property type="evidence" value="ECO:0007669"/>
    <property type="project" value="TreeGrafter"/>
</dbReference>
<dbReference type="SUPFAM" id="SSF46689">
    <property type="entry name" value="Homeodomain-like"/>
    <property type="match status" value="1"/>
</dbReference>
<protein>
    <recommendedName>
        <fullName evidence="4">HTH tetR-type domain-containing protein</fullName>
    </recommendedName>
</protein>
<dbReference type="InterPro" id="IPR009057">
    <property type="entry name" value="Homeodomain-like_sf"/>
</dbReference>
<proteinExistence type="predicted"/>
<feature type="region of interest" description="Disordered" evidence="3">
    <location>
        <begin position="181"/>
        <end position="207"/>
    </location>
</feature>
<dbReference type="PANTHER" id="PTHR30055:SF226">
    <property type="entry name" value="HTH-TYPE TRANSCRIPTIONAL REGULATOR PKSA"/>
    <property type="match status" value="1"/>
</dbReference>
<reference evidence="5 6" key="1">
    <citation type="journal article" date="2017" name="Elife">
        <title>Extensive horizontal gene transfer in cheese-associated bacteria.</title>
        <authorList>
            <person name="Bonham K.S."/>
            <person name="Wolfe B.E."/>
            <person name="Dutton R.J."/>
        </authorList>
    </citation>
    <scope>NUCLEOTIDE SEQUENCE [LARGE SCALE GENOMIC DNA]</scope>
    <source>
        <strain evidence="5 6">341_9</strain>
    </source>
</reference>
<dbReference type="Proteomes" id="UP000218598">
    <property type="component" value="Unassembled WGS sequence"/>
</dbReference>
<dbReference type="GeneID" id="95325979"/>
<evidence type="ECO:0000313" key="6">
    <source>
        <dbReference type="Proteomes" id="UP000218598"/>
    </source>
</evidence>
<dbReference type="OrthoDB" id="6929199at2"/>
<dbReference type="PROSITE" id="PS50977">
    <property type="entry name" value="HTH_TETR_2"/>
    <property type="match status" value="1"/>
</dbReference>
<keyword evidence="6" id="KW-1185">Reference proteome</keyword>
<feature type="compositionally biased region" description="Basic and acidic residues" evidence="3">
    <location>
        <begin position="181"/>
        <end position="193"/>
    </location>
</feature>
<dbReference type="GO" id="GO:0000976">
    <property type="term" value="F:transcription cis-regulatory region binding"/>
    <property type="evidence" value="ECO:0007669"/>
    <property type="project" value="TreeGrafter"/>
</dbReference>
<comment type="caution">
    <text evidence="5">The sequence shown here is derived from an EMBL/GenBank/DDBJ whole genome shotgun (WGS) entry which is preliminary data.</text>
</comment>
<keyword evidence="1 2" id="KW-0238">DNA-binding</keyword>
<dbReference type="EMBL" id="NRGR01000007">
    <property type="protein sequence ID" value="PCC40278.1"/>
    <property type="molecule type" value="Genomic_DNA"/>
</dbReference>
<evidence type="ECO:0000256" key="1">
    <source>
        <dbReference type="ARBA" id="ARBA00023125"/>
    </source>
</evidence>
<dbReference type="PANTHER" id="PTHR30055">
    <property type="entry name" value="HTH-TYPE TRANSCRIPTIONAL REGULATOR RUTR"/>
    <property type="match status" value="1"/>
</dbReference>
<evidence type="ECO:0000259" key="4">
    <source>
        <dbReference type="PROSITE" id="PS50977"/>
    </source>
</evidence>
<dbReference type="Pfam" id="PF00440">
    <property type="entry name" value="TetR_N"/>
    <property type="match status" value="1"/>
</dbReference>
<dbReference type="InterPro" id="IPR050109">
    <property type="entry name" value="HTH-type_TetR-like_transc_reg"/>
</dbReference>
<dbReference type="InterPro" id="IPR001647">
    <property type="entry name" value="HTH_TetR"/>
</dbReference>
<organism evidence="5 6">
    <name type="scientific">Brachybacterium alimentarium</name>
    <dbReference type="NCBI Taxonomy" id="47845"/>
    <lineage>
        <taxon>Bacteria</taxon>
        <taxon>Bacillati</taxon>
        <taxon>Actinomycetota</taxon>
        <taxon>Actinomycetes</taxon>
        <taxon>Micrococcales</taxon>
        <taxon>Dermabacteraceae</taxon>
        <taxon>Brachybacterium</taxon>
    </lineage>
</organism>
<evidence type="ECO:0000256" key="2">
    <source>
        <dbReference type="PROSITE-ProRule" id="PRU00335"/>
    </source>
</evidence>
<feature type="DNA-binding region" description="H-T-H motif" evidence="2">
    <location>
        <begin position="32"/>
        <end position="51"/>
    </location>
</feature>
<feature type="domain" description="HTH tetR-type" evidence="4">
    <location>
        <begin position="9"/>
        <end position="69"/>
    </location>
</feature>
<evidence type="ECO:0000313" key="5">
    <source>
        <dbReference type="EMBL" id="PCC40278.1"/>
    </source>
</evidence>
<gene>
    <name evidence="5" type="ORF">CIK66_03765</name>
</gene>
<dbReference type="RefSeq" id="WP_096163373.1">
    <property type="nucleotide sequence ID" value="NZ_BAAAIQ010000026.1"/>
</dbReference>
<name>A0A2A3YLV9_9MICO</name>
<dbReference type="Gene3D" id="1.10.357.10">
    <property type="entry name" value="Tetracycline Repressor, domain 2"/>
    <property type="match status" value="1"/>
</dbReference>
<evidence type="ECO:0000256" key="3">
    <source>
        <dbReference type="SAM" id="MobiDB-lite"/>
    </source>
</evidence>
<accession>A0A2A3YLV9</accession>
<feature type="compositionally biased region" description="Acidic residues" evidence="3">
    <location>
        <begin position="194"/>
        <end position="207"/>
    </location>
</feature>
<dbReference type="AlphaFoldDB" id="A0A2A3YLV9"/>
<sequence>MRKGIANDPGRRQRIRDAAAAVIAEEGVEAATYRRVAAHAEVPLGSMTYYFPKLTDLITSAFELLGEQLRPRYDTPLREAVDRQAAIEVLVEATCGSTRATPEQLRLGREMHRCGSRSPTVAAQIASLEAEAIDALRTHFTEPAARALDALVEGWWVHQSWNRAPLDPDMVRRAFTSLAREFDGPDDHEKLDEHDELDEPEEHDAGQ</sequence>